<organism evidence="4 5">
    <name type="scientific">Jannaschia aquimarina</name>
    <dbReference type="NCBI Taxonomy" id="935700"/>
    <lineage>
        <taxon>Bacteria</taxon>
        <taxon>Pseudomonadati</taxon>
        <taxon>Pseudomonadota</taxon>
        <taxon>Alphaproteobacteria</taxon>
        <taxon>Rhodobacterales</taxon>
        <taxon>Roseobacteraceae</taxon>
        <taxon>Jannaschia</taxon>
    </lineage>
</organism>
<keyword evidence="5" id="KW-1185">Reference proteome</keyword>
<evidence type="ECO:0000313" key="5">
    <source>
        <dbReference type="Proteomes" id="UP000032232"/>
    </source>
</evidence>
<accession>A0A0D1EG12</accession>
<dbReference type="InterPro" id="IPR000462">
    <property type="entry name" value="CDP-OH_P_trans"/>
</dbReference>
<proteinExistence type="inferred from homology"/>
<dbReference type="AlphaFoldDB" id="A0A0D1EG12"/>
<dbReference type="GO" id="GO:0016780">
    <property type="term" value="F:phosphotransferase activity, for other substituted phosphate groups"/>
    <property type="evidence" value="ECO:0007669"/>
    <property type="project" value="InterPro"/>
</dbReference>
<keyword evidence="3" id="KW-1133">Transmembrane helix</keyword>
<comment type="caution">
    <text evidence="4">The sequence shown here is derived from an EMBL/GenBank/DDBJ whole genome shotgun (WGS) entry which is preliminary data.</text>
</comment>
<dbReference type="Proteomes" id="UP000032232">
    <property type="component" value="Unassembled WGS sequence"/>
</dbReference>
<evidence type="ECO:0000313" key="4">
    <source>
        <dbReference type="EMBL" id="KIT14780.1"/>
    </source>
</evidence>
<dbReference type="PROSITE" id="PS00379">
    <property type="entry name" value="CDP_ALCOHOL_P_TRANSF"/>
    <property type="match status" value="1"/>
</dbReference>
<gene>
    <name evidence="4" type="ORF">jaqu_34960</name>
</gene>
<dbReference type="InterPro" id="IPR043130">
    <property type="entry name" value="CDP-OH_PTrfase_TM_dom"/>
</dbReference>
<evidence type="ECO:0000256" key="3">
    <source>
        <dbReference type="SAM" id="Phobius"/>
    </source>
</evidence>
<dbReference type="InterPro" id="IPR048254">
    <property type="entry name" value="CDP_ALCOHOL_P_TRANSF_CS"/>
</dbReference>
<dbReference type="Gene3D" id="1.20.120.1760">
    <property type="match status" value="1"/>
</dbReference>
<keyword evidence="1 2" id="KW-0808">Transferase</keyword>
<feature type="transmembrane region" description="Helical" evidence="3">
    <location>
        <begin position="124"/>
        <end position="146"/>
    </location>
</feature>
<sequence>MDLSSMNALAPARQLAVAGGGFALLLGPALLLAAPQGLATGLAVYLVGLTLAVRSMARTYPHNHVGTCNLVTTVRLALVGGLVALGLVHGPGWPLAALAAFALLLDGVDGWLARRQGLSSEFGAAYDMEVDAALAACLALILLTAGRAGPELLVLGFARYIFVVAAWGLTWLSAPLEDSLRRKTICVIQIGTLVLLCTPVLSGAPARALALCTAALVLWSFAIDIRRLAAAR</sequence>
<evidence type="ECO:0000256" key="2">
    <source>
        <dbReference type="RuleBase" id="RU003750"/>
    </source>
</evidence>
<keyword evidence="3" id="KW-0472">Membrane</keyword>
<keyword evidence="3" id="KW-0812">Transmembrane</keyword>
<feature type="transmembrane region" description="Helical" evidence="3">
    <location>
        <begin position="208"/>
        <end position="225"/>
    </location>
</feature>
<dbReference type="GO" id="GO:0008654">
    <property type="term" value="P:phospholipid biosynthetic process"/>
    <property type="evidence" value="ECO:0007669"/>
    <property type="project" value="InterPro"/>
</dbReference>
<dbReference type="GO" id="GO:0016020">
    <property type="term" value="C:membrane"/>
    <property type="evidence" value="ECO:0007669"/>
    <property type="project" value="InterPro"/>
</dbReference>
<reference evidence="4 5" key="1">
    <citation type="submission" date="2015-02" db="EMBL/GenBank/DDBJ databases">
        <title>Genome Sequence of Jannaschia aquimarina DSM28248, a member of the Roseobacter clade.</title>
        <authorList>
            <person name="Voget S."/>
            <person name="Daniel R."/>
        </authorList>
    </citation>
    <scope>NUCLEOTIDE SEQUENCE [LARGE SCALE GENOMIC DNA]</scope>
    <source>
        <strain evidence="4 5">GSW-M26</strain>
    </source>
</reference>
<comment type="similarity">
    <text evidence="2">Belongs to the CDP-alcohol phosphatidyltransferase class-I family.</text>
</comment>
<name>A0A0D1EG12_9RHOB</name>
<evidence type="ECO:0000256" key="1">
    <source>
        <dbReference type="ARBA" id="ARBA00022679"/>
    </source>
</evidence>
<dbReference type="STRING" id="935700.jaqu_34960"/>
<dbReference type="EMBL" id="JYFE01000062">
    <property type="protein sequence ID" value="KIT14780.1"/>
    <property type="molecule type" value="Genomic_DNA"/>
</dbReference>
<dbReference type="Pfam" id="PF01066">
    <property type="entry name" value="CDP-OH_P_transf"/>
    <property type="match status" value="1"/>
</dbReference>
<protein>
    <submittedName>
        <fullName evidence="4">CDP-alcohol phosphatidyltransferase</fullName>
    </submittedName>
</protein>
<feature type="transmembrane region" description="Helical" evidence="3">
    <location>
        <begin position="152"/>
        <end position="172"/>
    </location>
</feature>
<dbReference type="PATRIC" id="fig|935700.4.peg.3603"/>